<organism evidence="1">
    <name type="scientific">viral metagenome</name>
    <dbReference type="NCBI Taxonomy" id="1070528"/>
    <lineage>
        <taxon>unclassified sequences</taxon>
        <taxon>metagenomes</taxon>
        <taxon>organismal metagenomes</taxon>
    </lineage>
</organism>
<dbReference type="CDD" id="cd23767">
    <property type="entry name" value="IQCD"/>
    <property type="match status" value="1"/>
</dbReference>
<protein>
    <submittedName>
        <fullName evidence="1">Uncharacterized protein</fullName>
    </submittedName>
</protein>
<name>A0A6C0H4I9_9ZZZZ</name>
<reference evidence="1" key="1">
    <citation type="journal article" date="2020" name="Nature">
        <title>Giant virus diversity and host interactions through global metagenomics.</title>
        <authorList>
            <person name="Schulz F."/>
            <person name="Roux S."/>
            <person name="Paez-Espino D."/>
            <person name="Jungbluth S."/>
            <person name="Walsh D.A."/>
            <person name="Denef V.J."/>
            <person name="McMahon K.D."/>
            <person name="Konstantinidis K.T."/>
            <person name="Eloe-Fadrosh E.A."/>
            <person name="Kyrpides N.C."/>
            <person name="Woyke T."/>
        </authorList>
    </citation>
    <scope>NUCLEOTIDE SEQUENCE</scope>
    <source>
        <strain evidence="1">GVMAG-M-3300023179-63</strain>
    </source>
</reference>
<accession>A0A6C0H4I9</accession>
<evidence type="ECO:0000313" key="1">
    <source>
        <dbReference type="EMBL" id="QHT75472.1"/>
    </source>
</evidence>
<dbReference type="EMBL" id="MN739876">
    <property type="protein sequence ID" value="QHT75472.1"/>
    <property type="molecule type" value="Genomic_DNA"/>
</dbReference>
<dbReference type="AlphaFoldDB" id="A0A6C0H4I9"/>
<dbReference type="PROSITE" id="PS50096">
    <property type="entry name" value="IQ"/>
    <property type="match status" value="1"/>
</dbReference>
<sequence length="197" mass="23518">MFCSICKKYKYPIFLCCKNLYCTNHAKLLYNVSILTIQKIYRGHKVRRILKSIYFKLPRDLQLYILSCKTIHKIGTKEYLKIKNIIKEATHKINDINNLSTNKITLNEINEILTILIKYNKFIDSKWFNYYKYYFNNMYSVLLLLVDIHDLSNTFTYLVSIVNNDIYDSLNLQPNLLNNNFKTKAKEILNNITLFLK</sequence>
<proteinExistence type="predicted"/>